<reference evidence="11" key="2">
    <citation type="submission" date="2013-10" db="EMBL/GenBank/DDBJ databases">
        <authorList>
            <person name="Aslett M."/>
        </authorList>
    </citation>
    <scope>NUCLEOTIDE SEQUENCE [LARGE SCALE GENOMIC DNA]</scope>
    <source>
        <strain evidence="11">Houghton</strain>
    </source>
</reference>
<dbReference type="EMBL" id="HG675758">
    <property type="protein sequence ID" value="CDJ43199.1"/>
    <property type="molecule type" value="Genomic_DNA"/>
</dbReference>
<dbReference type="InterPro" id="IPR008467">
    <property type="entry name" value="Dynein1_light_intermed_chain"/>
</dbReference>
<dbReference type="GO" id="GO:0005524">
    <property type="term" value="F:ATP binding"/>
    <property type="evidence" value="ECO:0007669"/>
    <property type="project" value="UniProtKB-KW"/>
</dbReference>
<comment type="similarity">
    <text evidence="10">Belongs to the dynein light intermediate chain family.</text>
</comment>
<keyword evidence="9 10" id="KW-0206">Cytoskeleton</keyword>
<dbReference type="VEuPathDB" id="ToxoDB:ETH2_1436600"/>
<dbReference type="GO" id="GO:0005868">
    <property type="term" value="C:cytoplasmic dynein complex"/>
    <property type="evidence" value="ECO:0007669"/>
    <property type="project" value="UniProtKB-UniRule"/>
</dbReference>
<evidence type="ECO:0000256" key="10">
    <source>
        <dbReference type="RuleBase" id="RU366047"/>
    </source>
</evidence>
<evidence type="ECO:0000256" key="6">
    <source>
        <dbReference type="ARBA" id="ARBA00022840"/>
    </source>
</evidence>
<evidence type="ECO:0000256" key="3">
    <source>
        <dbReference type="ARBA" id="ARBA00022490"/>
    </source>
</evidence>
<protein>
    <recommendedName>
        <fullName evidence="10">Dynein light intermediate chain</fullName>
    </recommendedName>
</protein>
<keyword evidence="7 10" id="KW-0243">Dynein</keyword>
<dbReference type="GO" id="GO:0005874">
    <property type="term" value="C:microtubule"/>
    <property type="evidence" value="ECO:0007669"/>
    <property type="project" value="UniProtKB-KW"/>
</dbReference>
<comment type="function">
    <text evidence="10">Acts as one of several non-catalytic accessory components of the cytoplasmic dynein 1 complex that are thought to be involved in linking dynein to cargos and to adapter proteins that regulate dynein function. Cytoplasmic dynein 1 acts as a motor for the intracellular retrograde motility of vesicles and organelles along microtubules. May play a role in binding dynein to membranous organelles or chromosomes.</text>
</comment>
<dbReference type="InterPro" id="IPR022780">
    <property type="entry name" value="Dynein_light_int_chain"/>
</dbReference>
<proteinExistence type="inferred from homology"/>
<sequence length="171" mass="18614">MRGVPRTVSKQTAAAAAAAPLLLLGAAASVSLTVAVTRGDCLSPFKRRQTPECLLLLLLYCRYLCAKNAAALIVTSCKPGATPRNVRLLYRYLMHRMYGYPFREGAQLEDEETLFVPAGWETVEELNAIVAKTSAGTFDKEKETAPAVSVQPIASFLKELQQQHSSSTPQL</sequence>
<dbReference type="RefSeq" id="XP_013233949.1">
    <property type="nucleotide sequence ID" value="XM_013378495.1"/>
</dbReference>
<dbReference type="Proteomes" id="UP000030747">
    <property type="component" value="Unassembled WGS sequence"/>
</dbReference>
<evidence type="ECO:0000256" key="9">
    <source>
        <dbReference type="ARBA" id="ARBA00023212"/>
    </source>
</evidence>
<keyword evidence="2 10" id="KW-0813">Transport</keyword>
<reference evidence="11" key="1">
    <citation type="submission" date="2013-10" db="EMBL/GenBank/DDBJ databases">
        <title>Genomic analysis of the causative agents of coccidiosis in chickens.</title>
        <authorList>
            <person name="Reid A.J."/>
            <person name="Blake D."/>
            <person name="Billington K."/>
            <person name="Browne H."/>
            <person name="Dunn M."/>
            <person name="Hung S."/>
            <person name="Kawahara F."/>
            <person name="Miranda-Saavedra D."/>
            <person name="Mourier T."/>
            <person name="Nagra H."/>
            <person name="Otto T.D."/>
            <person name="Rawlings N."/>
            <person name="Sanchez A."/>
            <person name="Sanders M."/>
            <person name="Subramaniam C."/>
            <person name="Tay Y."/>
            <person name="Dear P."/>
            <person name="Doerig C."/>
            <person name="Gruber A."/>
            <person name="Parkinson J."/>
            <person name="Shirley M."/>
            <person name="Wan K.L."/>
            <person name="Berriman M."/>
            <person name="Tomley F."/>
            <person name="Pain A."/>
        </authorList>
    </citation>
    <scope>NUCLEOTIDE SEQUENCE [LARGE SCALE GENOMIC DNA]</scope>
    <source>
        <strain evidence="11">Houghton</strain>
    </source>
</reference>
<organism evidence="11 12">
    <name type="scientific">Eimeria tenella</name>
    <name type="common">Coccidian parasite</name>
    <dbReference type="NCBI Taxonomy" id="5802"/>
    <lineage>
        <taxon>Eukaryota</taxon>
        <taxon>Sar</taxon>
        <taxon>Alveolata</taxon>
        <taxon>Apicomplexa</taxon>
        <taxon>Conoidasida</taxon>
        <taxon>Coccidia</taxon>
        <taxon>Eucoccidiorida</taxon>
        <taxon>Eimeriorina</taxon>
        <taxon>Eimeriidae</taxon>
        <taxon>Eimeria</taxon>
    </lineage>
</organism>
<name>U6L3K7_EIMTE</name>
<comment type="subunit">
    <text evidence="10">Homodimer. The cytoplasmic dynein 1 complex consists of two catalytic heavy chains (HCs) and a number of non-catalytic subunits presented by intermediate chains (ICs).</text>
</comment>
<dbReference type="GO" id="GO:0007018">
    <property type="term" value="P:microtubule-based movement"/>
    <property type="evidence" value="ECO:0007669"/>
    <property type="project" value="InterPro"/>
</dbReference>
<keyword evidence="8 10" id="KW-0505">Motor protein</keyword>
<keyword evidence="12" id="KW-1185">Reference proteome</keyword>
<keyword evidence="5 10" id="KW-0547">Nucleotide-binding</keyword>
<dbReference type="PANTHER" id="PTHR12688">
    <property type="entry name" value="DYNEIN LIGHT INTERMEDIATE CHAIN"/>
    <property type="match status" value="1"/>
</dbReference>
<dbReference type="VEuPathDB" id="ToxoDB:ETH_00008410"/>
<dbReference type="GO" id="GO:0005813">
    <property type="term" value="C:centrosome"/>
    <property type="evidence" value="ECO:0007669"/>
    <property type="project" value="TreeGrafter"/>
</dbReference>
<accession>U6L3K7</accession>
<keyword evidence="6 10" id="KW-0067">ATP-binding</keyword>
<keyword evidence="4 10" id="KW-0493">Microtubule</keyword>
<evidence type="ECO:0000313" key="11">
    <source>
        <dbReference type="EMBL" id="CDJ43199.1"/>
    </source>
</evidence>
<evidence type="ECO:0000256" key="7">
    <source>
        <dbReference type="ARBA" id="ARBA00023017"/>
    </source>
</evidence>
<dbReference type="Pfam" id="PF05783">
    <property type="entry name" value="DLIC"/>
    <property type="match status" value="1"/>
</dbReference>
<dbReference type="GO" id="GO:0000226">
    <property type="term" value="P:microtubule cytoskeleton organization"/>
    <property type="evidence" value="ECO:0007669"/>
    <property type="project" value="TreeGrafter"/>
</dbReference>
<evidence type="ECO:0000256" key="5">
    <source>
        <dbReference type="ARBA" id="ARBA00022741"/>
    </source>
</evidence>
<dbReference type="AlphaFoldDB" id="U6L3K7"/>
<dbReference type="PANTHER" id="PTHR12688:SF0">
    <property type="entry name" value="DYNEIN LIGHT INTERMEDIATE CHAIN"/>
    <property type="match status" value="1"/>
</dbReference>
<dbReference type="GeneID" id="25250884"/>
<evidence type="ECO:0000256" key="2">
    <source>
        <dbReference type="ARBA" id="ARBA00022448"/>
    </source>
</evidence>
<evidence type="ECO:0000256" key="8">
    <source>
        <dbReference type="ARBA" id="ARBA00023175"/>
    </source>
</evidence>
<evidence type="ECO:0000313" key="12">
    <source>
        <dbReference type="Proteomes" id="UP000030747"/>
    </source>
</evidence>
<evidence type="ECO:0000256" key="1">
    <source>
        <dbReference type="ARBA" id="ARBA00004245"/>
    </source>
</evidence>
<evidence type="ECO:0000256" key="4">
    <source>
        <dbReference type="ARBA" id="ARBA00022701"/>
    </source>
</evidence>
<gene>
    <name evidence="11" type="ORF">ETH_00008410</name>
</gene>
<keyword evidence="3 10" id="KW-0963">Cytoplasm</keyword>
<dbReference type="GO" id="GO:0045504">
    <property type="term" value="F:dynein heavy chain binding"/>
    <property type="evidence" value="ECO:0007669"/>
    <property type="project" value="TreeGrafter"/>
</dbReference>
<comment type="subcellular location">
    <subcellularLocation>
        <location evidence="1 10">Cytoplasm</location>
        <location evidence="1 10">Cytoskeleton</location>
    </subcellularLocation>
</comment>
<dbReference type="OrthoDB" id="333173at2759"/>